<evidence type="ECO:0000313" key="2">
    <source>
        <dbReference type="Proteomes" id="UP000242457"/>
    </source>
</evidence>
<accession>A0A2A3ET50</accession>
<gene>
    <name evidence="1" type="ORF">APICC_08484</name>
</gene>
<evidence type="ECO:0000313" key="1">
    <source>
        <dbReference type="EMBL" id="PBC34908.1"/>
    </source>
</evidence>
<dbReference type="EMBL" id="KZ288185">
    <property type="protein sequence ID" value="PBC34908.1"/>
    <property type="molecule type" value="Genomic_DNA"/>
</dbReference>
<dbReference type="AlphaFoldDB" id="A0A2A3ET50"/>
<keyword evidence="2" id="KW-1185">Reference proteome</keyword>
<organism evidence="1 2">
    <name type="scientific">Apis cerana cerana</name>
    <name type="common">Oriental honeybee</name>
    <dbReference type="NCBI Taxonomy" id="94128"/>
    <lineage>
        <taxon>Eukaryota</taxon>
        <taxon>Metazoa</taxon>
        <taxon>Ecdysozoa</taxon>
        <taxon>Arthropoda</taxon>
        <taxon>Hexapoda</taxon>
        <taxon>Insecta</taxon>
        <taxon>Pterygota</taxon>
        <taxon>Neoptera</taxon>
        <taxon>Endopterygota</taxon>
        <taxon>Hymenoptera</taxon>
        <taxon>Apocrita</taxon>
        <taxon>Aculeata</taxon>
        <taxon>Apoidea</taxon>
        <taxon>Anthophila</taxon>
        <taxon>Apidae</taxon>
        <taxon>Apis</taxon>
    </lineage>
</organism>
<reference evidence="1 2" key="1">
    <citation type="submission" date="2014-07" db="EMBL/GenBank/DDBJ databases">
        <title>Genomic and transcriptomic analysis on Apis cerana provide comprehensive insights into honey bee biology.</title>
        <authorList>
            <person name="Diao Q."/>
            <person name="Sun L."/>
            <person name="Zheng H."/>
            <person name="Zheng H."/>
            <person name="Xu S."/>
            <person name="Wang S."/>
            <person name="Zeng Z."/>
            <person name="Hu F."/>
            <person name="Su S."/>
            <person name="Wu J."/>
        </authorList>
    </citation>
    <scope>NUCLEOTIDE SEQUENCE [LARGE SCALE GENOMIC DNA]</scope>
    <source>
        <tissue evidence="1">Pupae without intestine</tissue>
    </source>
</reference>
<dbReference type="Proteomes" id="UP000242457">
    <property type="component" value="Unassembled WGS sequence"/>
</dbReference>
<protein>
    <submittedName>
        <fullName evidence="1">Uncharacterized protein</fullName>
    </submittedName>
</protein>
<dbReference type="OrthoDB" id="7693269at2759"/>
<sequence length="707" mass="80804">MNSNDISNLSYKELQALALRYRVPGNIKKKLLVKVLQAAKGGNENEVGRLLQDLKQNRKRKVRKVKIRKLGLTSTPLHSPDYGMADDYYCPQQQPPYQWVGAEEEIASRDEDNKIPHYEEFKQFLLKRIQREFQTYDANNNQIQDSTIVDLRTATVSSDMQKVPLDISNYTKSNIVAVNNVDTSIYQPNDNVEYQTLEDTNSNMQGSILLKKMLQAPVGANLGEIASPVLGRFWTMEQYQSNTLLDNSDTLTAESDNQDNEENLENNTECYGFLNGIKGEYFLNEPTFVKSVEEIGQQISNVLTNENINQYKYPNTNIDMHQVYENWTITNVMDATGNSYATSDVQPTKVFQTMYCDNIISDSLNKPINDENLTCQYRMTETIHPYNSNQNLLNLNPSEENQYCETNIISNDQSNCNNSYYLQNLIKCSTETTGEYLQYTHSFSNANIDQETYTSTTTQTFSNNNHYNANLPYEYSCSHNNQSTIPLSENLGQSEQNCNSIIQTESNNHRDIPVITDKIQTNGMLDPFWPKRISKMPPDSILENILNFISNKRIDLSKLDQTSCVYCYIAPIVTHTPVSSSISCSQKEKFVAEYRQHSFSPYWLLYNDTSCGMRMANLQTNVREAMIEESRPLHSPLSNNESDLRESVAGSEDSITEVWTHNYTNYETPAEKDVNICEDLNVEVTDCLFSVINTEPLVSQIINQSQT</sequence>
<name>A0A2A3ET50_APICC</name>
<proteinExistence type="predicted"/>